<dbReference type="AlphaFoldDB" id="W4LRP2"/>
<dbReference type="NCBIfam" id="TIGR01509">
    <property type="entry name" value="HAD-SF-IA-v3"/>
    <property type="match status" value="1"/>
</dbReference>
<evidence type="ECO:0000313" key="2">
    <source>
        <dbReference type="Proteomes" id="UP000019140"/>
    </source>
</evidence>
<dbReference type="CDD" id="cd07505">
    <property type="entry name" value="HAD_BPGM-like"/>
    <property type="match status" value="1"/>
</dbReference>
<dbReference type="Proteomes" id="UP000019140">
    <property type="component" value="Unassembled WGS sequence"/>
</dbReference>
<reference evidence="1 2" key="1">
    <citation type="journal article" date="2014" name="Nature">
        <title>An environmental bacterial taxon with a large and distinct metabolic repertoire.</title>
        <authorList>
            <person name="Wilson M.C."/>
            <person name="Mori T."/>
            <person name="Ruckert C."/>
            <person name="Uria A.R."/>
            <person name="Helf M.J."/>
            <person name="Takada K."/>
            <person name="Gernert C."/>
            <person name="Steffens U.A."/>
            <person name="Heycke N."/>
            <person name="Schmitt S."/>
            <person name="Rinke C."/>
            <person name="Helfrich E.J."/>
            <person name="Brachmann A.O."/>
            <person name="Gurgui C."/>
            <person name="Wakimoto T."/>
            <person name="Kracht M."/>
            <person name="Crusemann M."/>
            <person name="Hentschel U."/>
            <person name="Abe I."/>
            <person name="Matsunaga S."/>
            <person name="Kalinowski J."/>
            <person name="Takeyama H."/>
            <person name="Piel J."/>
        </authorList>
    </citation>
    <scope>NUCLEOTIDE SEQUENCE [LARGE SCALE GENOMIC DNA]</scope>
    <source>
        <strain evidence="2">TSY2</strain>
    </source>
</reference>
<dbReference type="PANTHER" id="PTHR18901">
    <property type="entry name" value="2-DEOXYGLUCOSE-6-PHOSPHATE PHOSPHATASE 2"/>
    <property type="match status" value="1"/>
</dbReference>
<dbReference type="Gene3D" id="3.40.50.1000">
    <property type="entry name" value="HAD superfamily/HAD-like"/>
    <property type="match status" value="1"/>
</dbReference>
<dbReference type="Gene3D" id="1.10.150.240">
    <property type="entry name" value="Putative phosphatase, domain 2"/>
    <property type="match status" value="1"/>
</dbReference>
<protein>
    <recommendedName>
        <fullName evidence="3">Hydrolase</fullName>
    </recommendedName>
</protein>
<dbReference type="SFLD" id="SFLDG01129">
    <property type="entry name" value="C1.5:_HAD__Beta-PGM__Phosphata"/>
    <property type="match status" value="1"/>
</dbReference>
<evidence type="ECO:0000313" key="1">
    <source>
        <dbReference type="EMBL" id="ETX00062.1"/>
    </source>
</evidence>
<dbReference type="SFLD" id="SFLDG01135">
    <property type="entry name" value="C1.5.6:_HAD__Beta-PGM__Phospha"/>
    <property type="match status" value="1"/>
</dbReference>
<comment type="caution">
    <text evidence="1">The sequence shown here is derived from an EMBL/GenBank/DDBJ whole genome shotgun (WGS) entry which is preliminary data.</text>
</comment>
<gene>
    <name evidence="1" type="ORF">ETSY2_39795</name>
</gene>
<dbReference type="SUPFAM" id="SSF56784">
    <property type="entry name" value="HAD-like"/>
    <property type="match status" value="1"/>
</dbReference>
<dbReference type="HOGENOM" id="CLU_045011_13_3_7"/>
<dbReference type="InterPro" id="IPR036412">
    <property type="entry name" value="HAD-like_sf"/>
</dbReference>
<dbReference type="InterPro" id="IPR023214">
    <property type="entry name" value="HAD_sf"/>
</dbReference>
<evidence type="ECO:0008006" key="3">
    <source>
        <dbReference type="Google" id="ProtNLM"/>
    </source>
</evidence>
<dbReference type="SFLD" id="SFLDS00003">
    <property type="entry name" value="Haloacid_Dehalogenase"/>
    <property type="match status" value="1"/>
</dbReference>
<accession>W4LRP2</accession>
<dbReference type="PANTHER" id="PTHR18901:SF38">
    <property type="entry name" value="PSEUDOURIDINE-5'-PHOSPHATASE"/>
    <property type="match status" value="1"/>
</dbReference>
<name>W4LRP2_9BACT</name>
<proteinExistence type="predicted"/>
<dbReference type="Pfam" id="PF13419">
    <property type="entry name" value="HAD_2"/>
    <property type="match status" value="1"/>
</dbReference>
<dbReference type="InterPro" id="IPR006439">
    <property type="entry name" value="HAD-SF_hydro_IA"/>
</dbReference>
<sequence>MVCRAVIFDMDGLMLDTERLRMQLFERVVAEHGMALPDGVYLQTIGRTMRDSRIIFAEHMGADFPFDELRLKRRDIEYAHIDQHGVPTKPGLESMLDWLETRAFPRAVATSSARATADRLLHVAGVRQRFDIIVGGDDVVHGKPAPDLFLLAAEHLGVAPSDCVVLEDSGAGIRAAHRAGMTPILVPDLQPPADDVRELAYHVCASLHEAETVLAELLPPH</sequence>
<organism evidence="1 2">
    <name type="scientific">Candidatus Entotheonella gemina</name>
    <dbReference type="NCBI Taxonomy" id="1429439"/>
    <lineage>
        <taxon>Bacteria</taxon>
        <taxon>Pseudomonadati</taxon>
        <taxon>Nitrospinota/Tectimicrobiota group</taxon>
        <taxon>Candidatus Tectimicrobiota</taxon>
        <taxon>Candidatus Entotheonellia</taxon>
        <taxon>Candidatus Entotheonellales</taxon>
        <taxon>Candidatus Entotheonellaceae</taxon>
        <taxon>Candidatus Entotheonella</taxon>
    </lineage>
</organism>
<keyword evidence="2" id="KW-1185">Reference proteome</keyword>
<dbReference type="EMBL" id="AZHX01001768">
    <property type="protein sequence ID" value="ETX00062.1"/>
    <property type="molecule type" value="Genomic_DNA"/>
</dbReference>
<dbReference type="InterPro" id="IPR023198">
    <property type="entry name" value="PGP-like_dom2"/>
</dbReference>
<dbReference type="InterPro" id="IPR041492">
    <property type="entry name" value="HAD_2"/>
</dbReference>